<dbReference type="Pfam" id="PF17095">
    <property type="entry name" value="CAMSAP_CC1"/>
    <property type="match status" value="1"/>
</dbReference>
<feature type="domain" description="CKK" evidence="10">
    <location>
        <begin position="1554"/>
        <end position="1688"/>
    </location>
</feature>
<feature type="coiled-coil region" evidence="7">
    <location>
        <begin position="765"/>
        <end position="851"/>
    </location>
</feature>
<feature type="compositionally biased region" description="Polar residues" evidence="8">
    <location>
        <begin position="601"/>
        <end position="611"/>
    </location>
</feature>
<keyword evidence="4 7" id="KW-0175">Coiled coil</keyword>
<feature type="compositionally biased region" description="Polar residues" evidence="8">
    <location>
        <begin position="1129"/>
        <end position="1139"/>
    </location>
</feature>
<dbReference type="GO" id="GO:0005516">
    <property type="term" value="F:calmodulin binding"/>
    <property type="evidence" value="ECO:0007669"/>
    <property type="project" value="InterPro"/>
</dbReference>
<reference evidence="11 12" key="1">
    <citation type="journal article" date="2015" name="Nat. Commun.">
        <title>Outbred genome sequencing and CRISPR/Cas9 gene editing in butterflies.</title>
        <authorList>
            <person name="Li X."/>
            <person name="Fan D."/>
            <person name="Zhang W."/>
            <person name="Liu G."/>
            <person name="Zhang L."/>
            <person name="Zhao L."/>
            <person name="Fang X."/>
            <person name="Chen L."/>
            <person name="Dong Y."/>
            <person name="Chen Y."/>
            <person name="Ding Y."/>
            <person name="Zhao R."/>
            <person name="Feng M."/>
            <person name="Zhu Y."/>
            <person name="Feng Y."/>
            <person name="Jiang X."/>
            <person name="Zhu D."/>
            <person name="Xiang H."/>
            <person name="Feng X."/>
            <person name="Li S."/>
            <person name="Wang J."/>
            <person name="Zhang G."/>
            <person name="Kronforst M.R."/>
            <person name="Wang W."/>
        </authorList>
    </citation>
    <scope>NUCLEOTIDE SEQUENCE [LARGE SCALE GENOMIC DNA]</scope>
    <source>
        <strain evidence="11">Ya'a_city_454_Px</strain>
        <tissue evidence="11">Whole body</tissue>
    </source>
</reference>
<feature type="compositionally biased region" description="Basic and acidic residues" evidence="8">
    <location>
        <begin position="1175"/>
        <end position="1191"/>
    </location>
</feature>
<feature type="compositionally biased region" description="Polar residues" evidence="8">
    <location>
        <begin position="874"/>
        <end position="885"/>
    </location>
</feature>
<dbReference type="SUPFAM" id="SSF50346">
    <property type="entry name" value="PRC-barrel domain"/>
    <property type="match status" value="1"/>
</dbReference>
<comment type="similarity">
    <text evidence="6">Belongs to the CAMSAP1 family.</text>
</comment>
<dbReference type="FunFam" id="3.10.20.360:FF:000002">
    <property type="entry name" value="Patronin, isoform M"/>
    <property type="match status" value="1"/>
</dbReference>
<evidence type="ECO:0000259" key="10">
    <source>
        <dbReference type="PROSITE" id="PS51508"/>
    </source>
</evidence>
<feature type="compositionally biased region" description="Polar residues" evidence="8">
    <location>
        <begin position="1541"/>
        <end position="1550"/>
    </location>
</feature>
<name>A0A194PML6_PAPXU</name>
<evidence type="ECO:0000256" key="8">
    <source>
        <dbReference type="SAM" id="MobiDB-lite"/>
    </source>
</evidence>
<feature type="compositionally biased region" description="Polar residues" evidence="8">
    <location>
        <begin position="966"/>
        <end position="979"/>
    </location>
</feature>
<dbReference type="Pfam" id="PF11971">
    <property type="entry name" value="CAMSAP_CH"/>
    <property type="match status" value="1"/>
</dbReference>
<keyword evidence="3 6" id="KW-0493">Microtubule</keyword>
<feature type="region of interest" description="Disordered" evidence="8">
    <location>
        <begin position="1034"/>
        <end position="1069"/>
    </location>
</feature>
<dbReference type="EMBL" id="KQ459598">
    <property type="protein sequence ID" value="KPI94562.1"/>
    <property type="molecule type" value="Genomic_DNA"/>
</dbReference>
<dbReference type="Proteomes" id="UP000053268">
    <property type="component" value="Unassembled WGS sequence"/>
</dbReference>
<dbReference type="SMART" id="SM01051">
    <property type="entry name" value="CAMSAP_CKK"/>
    <property type="match status" value="1"/>
</dbReference>
<feature type="compositionally biased region" description="Basic and acidic residues" evidence="8">
    <location>
        <begin position="348"/>
        <end position="358"/>
    </location>
</feature>
<feature type="compositionally biased region" description="Low complexity" evidence="8">
    <location>
        <begin position="1435"/>
        <end position="1446"/>
    </location>
</feature>
<feature type="compositionally biased region" description="Basic and acidic residues" evidence="8">
    <location>
        <begin position="736"/>
        <end position="748"/>
    </location>
</feature>
<evidence type="ECO:0000256" key="6">
    <source>
        <dbReference type="PROSITE-ProRule" id="PRU00841"/>
    </source>
</evidence>
<dbReference type="InterPro" id="IPR031372">
    <property type="entry name" value="CAMSAP_CC1"/>
</dbReference>
<feature type="region of interest" description="Disordered" evidence="8">
    <location>
        <begin position="320"/>
        <end position="358"/>
    </location>
</feature>
<dbReference type="PANTHER" id="PTHR21595">
    <property type="entry name" value="PATRONIN"/>
    <property type="match status" value="1"/>
</dbReference>
<evidence type="ECO:0000256" key="5">
    <source>
        <dbReference type="ARBA" id="ARBA00023212"/>
    </source>
</evidence>
<feature type="compositionally biased region" description="Basic residues" evidence="8">
    <location>
        <begin position="1163"/>
        <end position="1174"/>
    </location>
</feature>
<accession>A0A194PML6</accession>
<feature type="region of interest" description="Disordered" evidence="8">
    <location>
        <begin position="1347"/>
        <end position="1371"/>
    </location>
</feature>
<dbReference type="GO" id="GO:0031122">
    <property type="term" value="P:cytoplasmic microtubule organization"/>
    <property type="evidence" value="ECO:0007669"/>
    <property type="project" value="TreeGrafter"/>
</dbReference>
<feature type="region of interest" description="Disordered" evidence="8">
    <location>
        <begin position="1117"/>
        <end position="1260"/>
    </location>
</feature>
<feature type="compositionally biased region" description="Gly residues" evidence="8">
    <location>
        <begin position="1350"/>
        <end position="1359"/>
    </location>
</feature>
<dbReference type="InterPro" id="IPR036872">
    <property type="entry name" value="CH_dom_sf"/>
</dbReference>
<dbReference type="InterPro" id="IPR001715">
    <property type="entry name" value="CH_dom"/>
</dbReference>
<dbReference type="GO" id="GO:0036449">
    <property type="term" value="C:microtubule minus-end"/>
    <property type="evidence" value="ECO:0007669"/>
    <property type="project" value="TreeGrafter"/>
</dbReference>
<keyword evidence="5" id="KW-0206">Cytoskeleton</keyword>
<dbReference type="Pfam" id="PF08683">
    <property type="entry name" value="CAMSAP_CKK"/>
    <property type="match status" value="1"/>
</dbReference>
<dbReference type="GO" id="GO:0051011">
    <property type="term" value="F:microtubule minus-end binding"/>
    <property type="evidence" value="ECO:0007669"/>
    <property type="project" value="TreeGrafter"/>
</dbReference>
<feature type="compositionally biased region" description="Polar residues" evidence="8">
    <location>
        <begin position="555"/>
        <end position="571"/>
    </location>
</feature>
<dbReference type="STRING" id="66420.A0A194PML6"/>
<dbReference type="GO" id="GO:0031175">
    <property type="term" value="P:neuron projection development"/>
    <property type="evidence" value="ECO:0007669"/>
    <property type="project" value="InterPro"/>
</dbReference>
<dbReference type="GO" id="GO:0030507">
    <property type="term" value="F:spectrin binding"/>
    <property type="evidence" value="ECO:0007669"/>
    <property type="project" value="InterPro"/>
</dbReference>
<dbReference type="InterPro" id="IPR011033">
    <property type="entry name" value="PRC_barrel-like_sf"/>
</dbReference>
<evidence type="ECO:0000256" key="4">
    <source>
        <dbReference type="ARBA" id="ARBA00023054"/>
    </source>
</evidence>
<feature type="region of interest" description="Disordered" evidence="8">
    <location>
        <begin position="874"/>
        <end position="1013"/>
    </location>
</feature>
<keyword evidence="2" id="KW-0963">Cytoplasm</keyword>
<keyword evidence="12" id="KW-1185">Reference proteome</keyword>
<sequence>MYVVLLQSKQRASIKWLLSKAFNNRVPENLQEPFYRDHEDQEHLKPPIVGGLANAELYCLALANMYSDPNYHSLSHWNILQTLARKGVPVPDPADCALTETVLIQTNPLKMSAHMCVMEALMVLYAREVVTGDRVAAAVQRFGLSQQSAINGHEDGLLTWINAACAALNNAEDQSSSQVPPLRSLQEACDGAALAALISFYCPEALPRSAVRVGRMSSIHDCLHNLMLVRDFCRDRLPHDVFHMMPEDVAYMRGSMRQNLVAMLADLFNLLEVHPVKSVKYPGIVRADCNAHGVRHKRCLPPPPPTPIPDLRADAHAHAANTPLPVSRSPSASGVRGRAAGRSACSTPERRSMSPQREEFVVHRGRAITTLSALVRREEENAYSQFSSVGVAAGRPSSRGPRESFAGRRSRRSSISDDSQLTVENFGGSQDRLHFAGRNPEKELATVASVAAMTHQRKISAPAGPIDYNPPLRSSRQDIRGSIQFFHEDYQNGQEERNKMERQHSQPHTTEQYYPMRRQLSNDTINLNQTHGMSYKGGGDGYYLNDRDSTDGDGSKTSFADLNKIRSNGDQQGLVKMKSEGEPERRKITTFSTPPPNTTTWQQHFMQQEHQPNGDEVLDEATSPSGGQAMAAQLNNIRLKLEEKRRRIEQEKRRMEVAVTRRSQQLGQQAFLQAVTRRHTGTYYTNSMFCAAHVRCVRAQSTVRGWLSACACAPYASYLLRWRCTGVLQGKGARTPADDDAKDDHHNTQDMVVEPPGQSAENVALEQYQQSIAKMNSSLQDIQSDIARLASQQSQLQQQQQQQHQQQQQQQLQQQQQQLQQQQQQQLQQQQQHLQQQLQLHQQQAKQLFQQSQPPPQSPFQQQFQQNIPQLHSQFSSAHNVSRATPTPGFGSTPHIARDLYAFEPDDPPQFYLHDSPAQPPRRTWAQHAQHAHAHHENTELRGWQLHQQQQQQQQHHQHQQQQQQYPPQEVSQRTWRSPSPQPPPERTWHPQGFVLHDRTNQPFPVHYNNDRYQNGTENIRETQNHLSYTVINPSHYVSQSPPPAPSPQRRSNTPQRQGSLPEVSRRPEPVSLQQLQAPAPVPVQPPDDMEPQNISFIGNAEDDALRQGINRLNISSGTRTYRIPSPTRPSLNRNSFQHLEQEESEQNEKGFYISFDNEQPKRPKPPLRAKRGSPRKERSAAELSPERSPEDTWDEREEFAPPPVTAPAPAHRKQGAASDVSQRMETPPRERPQRTANAEPAALLIGELNPDPNSAEEMERKKERIMLLSLQRRQCADEARARAEAAAAARRAREEAVQEQKLARKEEQARRREAILQQYKLKKAIEEAEREGKVLDKSEFMDTLKGGHTPAGGGGGGATRLRGKAARARPKTIHVDSGALHAAEGMLAKQPSATNLSAGGTMRRDYYRGSQDSLAERAGLYRESPVEDRGGVSPGSASSGALGRRGSCKTSRERVNDEAQSARGRSKYSTYQNNFKAGRKSSSLMNLCDSGLGRATPPRRAASPALRARGAGSPASGPGSLPAPPTAIGRRRAPPDDASDVSSTHSSIMDYSGPKLYKQPTTKSNRGIMLNAVEYCVFPGAVNAEAKRRVLEEVARSESKHFLVLFRDAGCQFRALYSYCPDTELVAKLYGTGPKHVNDRMFDKFFKYNSGSKCFSQVHTKHLTVTIDAFTIHNSLWQGKKVQLPSKKDMALVI</sequence>
<proteinExistence type="inferred from homology"/>
<comment type="domain">
    <text evidence="6">The CKK domain binds microtubules.</text>
</comment>
<feature type="compositionally biased region" description="Basic and acidic residues" evidence="8">
    <location>
        <begin position="577"/>
        <end position="587"/>
    </location>
</feature>
<dbReference type="InterPro" id="IPR032940">
    <property type="entry name" value="CAMSAP"/>
</dbReference>
<dbReference type="InterPro" id="IPR038209">
    <property type="entry name" value="CKK_dom_sf"/>
</dbReference>
<feature type="region of interest" description="Disordered" evidence="8">
    <location>
        <begin position="730"/>
        <end position="759"/>
    </location>
</feature>
<feature type="domain" description="Calponin-homology (CH)" evidence="9">
    <location>
        <begin position="151"/>
        <end position="269"/>
    </location>
</feature>
<dbReference type="Gene3D" id="3.10.20.360">
    <property type="entry name" value="CKK domain"/>
    <property type="match status" value="1"/>
</dbReference>
<evidence type="ECO:0000256" key="2">
    <source>
        <dbReference type="ARBA" id="ARBA00022490"/>
    </source>
</evidence>
<dbReference type="InterPro" id="IPR022613">
    <property type="entry name" value="CH_CAMSAP_2"/>
</dbReference>
<feature type="region of interest" description="Disordered" evidence="8">
    <location>
        <begin position="1422"/>
        <end position="1473"/>
    </location>
</feature>
<evidence type="ECO:0000313" key="11">
    <source>
        <dbReference type="EMBL" id="KPI94562.1"/>
    </source>
</evidence>
<feature type="compositionally biased region" description="Low complexity" evidence="8">
    <location>
        <begin position="1494"/>
        <end position="1521"/>
    </location>
</feature>
<gene>
    <name evidence="11" type="ORF">RR46_05814</name>
</gene>
<comment type="subcellular location">
    <subcellularLocation>
        <location evidence="1">Cytoplasm</location>
        <location evidence="1">Cytoskeleton</location>
    </subcellularLocation>
</comment>
<dbReference type="SUPFAM" id="SSF47576">
    <property type="entry name" value="Calponin-homology domain, CH-domain"/>
    <property type="match status" value="1"/>
</dbReference>
<feature type="compositionally biased region" description="Basic residues" evidence="8">
    <location>
        <begin position="1362"/>
        <end position="1371"/>
    </location>
</feature>
<evidence type="ECO:0000256" key="7">
    <source>
        <dbReference type="SAM" id="Coils"/>
    </source>
</evidence>
<feature type="region of interest" description="Disordered" evidence="8">
    <location>
        <begin position="546"/>
        <end position="627"/>
    </location>
</feature>
<dbReference type="InterPro" id="IPR058042">
    <property type="entry name" value="CAMSAP_N"/>
</dbReference>
<dbReference type="InterPro" id="IPR014797">
    <property type="entry name" value="CKK_CAMSAP"/>
</dbReference>
<feature type="coiled-coil region" evidence="7">
    <location>
        <begin position="631"/>
        <end position="661"/>
    </location>
</feature>
<feature type="compositionally biased region" description="Low complexity" evidence="8">
    <location>
        <begin position="947"/>
        <end position="965"/>
    </location>
</feature>
<evidence type="ECO:0000256" key="1">
    <source>
        <dbReference type="ARBA" id="ARBA00004245"/>
    </source>
</evidence>
<dbReference type="PROSITE" id="PS50021">
    <property type="entry name" value="CH"/>
    <property type="match status" value="1"/>
</dbReference>
<organism evidence="11 12">
    <name type="scientific">Papilio xuthus</name>
    <name type="common">Asian swallowtail butterfly</name>
    <dbReference type="NCBI Taxonomy" id="66420"/>
    <lineage>
        <taxon>Eukaryota</taxon>
        <taxon>Metazoa</taxon>
        <taxon>Ecdysozoa</taxon>
        <taxon>Arthropoda</taxon>
        <taxon>Hexapoda</taxon>
        <taxon>Insecta</taxon>
        <taxon>Pterygota</taxon>
        <taxon>Neoptera</taxon>
        <taxon>Endopterygota</taxon>
        <taxon>Lepidoptera</taxon>
        <taxon>Glossata</taxon>
        <taxon>Ditrysia</taxon>
        <taxon>Papilionoidea</taxon>
        <taxon>Papilionidae</taxon>
        <taxon>Papilioninae</taxon>
        <taxon>Papilio</taxon>
    </lineage>
</organism>
<evidence type="ECO:0000313" key="12">
    <source>
        <dbReference type="Proteomes" id="UP000053268"/>
    </source>
</evidence>
<evidence type="ECO:0000256" key="3">
    <source>
        <dbReference type="ARBA" id="ARBA00022701"/>
    </source>
</evidence>
<feature type="region of interest" description="Disordered" evidence="8">
    <location>
        <begin position="389"/>
        <end position="425"/>
    </location>
</feature>
<dbReference type="PANTHER" id="PTHR21595:SF0">
    <property type="entry name" value="PATRONIN"/>
    <property type="match status" value="1"/>
</dbReference>
<feature type="coiled-coil region" evidence="7">
    <location>
        <begin position="1287"/>
        <end position="1332"/>
    </location>
</feature>
<dbReference type="GO" id="GO:0007026">
    <property type="term" value="P:negative regulation of microtubule depolymerization"/>
    <property type="evidence" value="ECO:0007669"/>
    <property type="project" value="TreeGrafter"/>
</dbReference>
<protein>
    <submittedName>
        <fullName evidence="11">Short spindle protein 4</fullName>
    </submittedName>
</protein>
<feature type="region of interest" description="Disordered" evidence="8">
    <location>
        <begin position="1489"/>
        <end position="1557"/>
    </location>
</feature>
<dbReference type="PROSITE" id="PS51508">
    <property type="entry name" value="CKK"/>
    <property type="match status" value="1"/>
</dbReference>
<dbReference type="Pfam" id="PF25532">
    <property type="entry name" value="CH_CAMSAP2_N"/>
    <property type="match status" value="1"/>
</dbReference>
<evidence type="ECO:0000259" key="9">
    <source>
        <dbReference type="PROSITE" id="PS50021"/>
    </source>
</evidence>